<dbReference type="STRING" id="28573.A0A0U1LPM4"/>
<organism evidence="3 4">
    <name type="scientific">Talaromyces islandicus</name>
    <name type="common">Penicillium islandicum</name>
    <dbReference type="NCBI Taxonomy" id="28573"/>
    <lineage>
        <taxon>Eukaryota</taxon>
        <taxon>Fungi</taxon>
        <taxon>Dikarya</taxon>
        <taxon>Ascomycota</taxon>
        <taxon>Pezizomycotina</taxon>
        <taxon>Eurotiomycetes</taxon>
        <taxon>Eurotiomycetidae</taxon>
        <taxon>Eurotiales</taxon>
        <taxon>Trichocomaceae</taxon>
        <taxon>Talaromyces</taxon>
        <taxon>Talaromyces sect. Islandici</taxon>
    </lineage>
</organism>
<keyword evidence="4" id="KW-1185">Reference proteome</keyword>
<gene>
    <name evidence="3" type="ORF">PISL3812_02103</name>
</gene>
<feature type="compositionally biased region" description="Basic and acidic residues" evidence="1">
    <location>
        <begin position="186"/>
        <end position="233"/>
    </location>
</feature>
<protein>
    <submittedName>
        <fullName evidence="3">Uncharacterized protein</fullName>
    </submittedName>
</protein>
<dbReference type="Proteomes" id="UP000054383">
    <property type="component" value="Unassembled WGS sequence"/>
</dbReference>
<evidence type="ECO:0000313" key="3">
    <source>
        <dbReference type="EMBL" id="CRG84934.1"/>
    </source>
</evidence>
<dbReference type="EMBL" id="CVMT01000002">
    <property type="protein sequence ID" value="CRG84934.1"/>
    <property type="molecule type" value="Genomic_DNA"/>
</dbReference>
<proteinExistence type="predicted"/>
<feature type="region of interest" description="Disordered" evidence="1">
    <location>
        <begin position="28"/>
        <end position="257"/>
    </location>
</feature>
<keyword evidence="2" id="KW-0812">Transmembrane</keyword>
<keyword evidence="2" id="KW-0472">Membrane</keyword>
<reference evidence="3 4" key="1">
    <citation type="submission" date="2015-04" db="EMBL/GenBank/DDBJ databases">
        <authorList>
            <person name="Syromyatnikov M.Y."/>
            <person name="Popov V.N."/>
        </authorList>
    </citation>
    <scope>NUCLEOTIDE SEQUENCE [LARGE SCALE GENOMIC DNA]</scope>
    <source>
        <strain evidence="3">WF-38-12</strain>
    </source>
</reference>
<feature type="compositionally biased region" description="Low complexity" evidence="1">
    <location>
        <begin position="276"/>
        <end position="286"/>
    </location>
</feature>
<keyword evidence="2" id="KW-1133">Transmembrane helix</keyword>
<evidence type="ECO:0000313" key="4">
    <source>
        <dbReference type="Proteomes" id="UP000054383"/>
    </source>
</evidence>
<sequence>MNPYVSWAIVLVVTGGLGYYYSNTGKPRGRAPIRAVSEKAEAAAPAPKQKKPKPRKSPEPAASAAPQKAASPSTATPVYTADDEEDIDTKDFAKRLAAARTGVTVGEAKAKPRKEKRSKAAPIESAASSNGADADDDLSSTDNIAVSSTDVSDMLEKPAPGASVLRLTGSVESKEKKQKAPAFKPVETKKQRQNRQKNEARKQINEEAEAERRKLLEKQLHTARESERQEAARKKPAAAPQTNAWSSSNKTNGVQAASGVAAPAASNGALLDTFEPAAPASSSKPAGTWTNNLPPEEEQMRILGVSQADEDWTTVPSKKEKAKKKAKADDSANEASASEAPTVVAESKPAEATLPPVAQMPIPRGKNHPLDSDWAA</sequence>
<dbReference type="AlphaFoldDB" id="A0A0U1LPM4"/>
<feature type="compositionally biased region" description="Polar residues" evidence="1">
    <location>
        <begin position="141"/>
        <end position="151"/>
    </location>
</feature>
<dbReference type="OMA" id="ENEWTTV"/>
<dbReference type="OrthoDB" id="4207724at2759"/>
<accession>A0A0U1LPM4</accession>
<evidence type="ECO:0000256" key="2">
    <source>
        <dbReference type="SAM" id="Phobius"/>
    </source>
</evidence>
<evidence type="ECO:0000256" key="1">
    <source>
        <dbReference type="SAM" id="MobiDB-lite"/>
    </source>
</evidence>
<feature type="region of interest" description="Disordered" evidence="1">
    <location>
        <begin position="272"/>
        <end position="376"/>
    </location>
</feature>
<feature type="transmembrane region" description="Helical" evidence="2">
    <location>
        <begin position="6"/>
        <end position="22"/>
    </location>
</feature>
<name>A0A0U1LPM4_TALIS</name>
<feature type="compositionally biased region" description="Polar residues" evidence="1">
    <location>
        <begin position="240"/>
        <end position="255"/>
    </location>
</feature>
<feature type="compositionally biased region" description="Low complexity" evidence="1">
    <location>
        <begin position="59"/>
        <end position="77"/>
    </location>
</feature>